<evidence type="ECO:0000256" key="1">
    <source>
        <dbReference type="ARBA" id="ARBA00004141"/>
    </source>
</evidence>
<dbReference type="GO" id="GO:0032153">
    <property type="term" value="C:cell division site"/>
    <property type="evidence" value="ECO:0007669"/>
    <property type="project" value="TreeGrafter"/>
</dbReference>
<dbReference type="RefSeq" id="WP_079427795.1">
    <property type="nucleotide sequence ID" value="NZ_MZGV01000076.1"/>
</dbReference>
<evidence type="ECO:0000256" key="5">
    <source>
        <dbReference type="ARBA" id="ARBA00023136"/>
    </source>
</evidence>
<evidence type="ECO:0000256" key="6">
    <source>
        <dbReference type="SAM" id="Phobius"/>
    </source>
</evidence>
<feature type="transmembrane region" description="Helical" evidence="6">
    <location>
        <begin position="402"/>
        <end position="424"/>
    </location>
</feature>
<proteinExistence type="predicted"/>
<evidence type="ECO:0000313" key="8">
    <source>
        <dbReference type="Proteomes" id="UP000190080"/>
    </source>
</evidence>
<feature type="transmembrane region" description="Helical" evidence="6">
    <location>
        <begin position="252"/>
        <end position="270"/>
    </location>
</feature>
<feature type="transmembrane region" description="Helical" evidence="6">
    <location>
        <begin position="229"/>
        <end position="245"/>
    </location>
</feature>
<protein>
    <submittedName>
        <fullName evidence="7">Lipid II flippase FtsW</fullName>
    </submittedName>
</protein>
<dbReference type="Pfam" id="PF01098">
    <property type="entry name" value="FTSW_RODA_SPOVE"/>
    <property type="match status" value="1"/>
</dbReference>
<feature type="transmembrane region" description="Helical" evidence="6">
    <location>
        <begin position="143"/>
        <end position="162"/>
    </location>
</feature>
<feature type="transmembrane region" description="Helical" evidence="6">
    <location>
        <begin position="115"/>
        <end position="131"/>
    </location>
</feature>
<keyword evidence="5 6" id="KW-0472">Membrane</keyword>
<accession>A0A1V4ICD1</accession>
<dbReference type="GO" id="GO:0051301">
    <property type="term" value="P:cell division"/>
    <property type="evidence" value="ECO:0007669"/>
    <property type="project" value="InterPro"/>
</dbReference>
<dbReference type="OrthoDB" id="9802195at2"/>
<dbReference type="GO" id="GO:0005886">
    <property type="term" value="C:plasma membrane"/>
    <property type="evidence" value="ECO:0007669"/>
    <property type="project" value="TreeGrafter"/>
</dbReference>
<organism evidence="7 8">
    <name type="scientific">Clostridium oryzae</name>
    <dbReference type="NCBI Taxonomy" id="1450648"/>
    <lineage>
        <taxon>Bacteria</taxon>
        <taxon>Bacillati</taxon>
        <taxon>Bacillota</taxon>
        <taxon>Clostridia</taxon>
        <taxon>Eubacteriales</taxon>
        <taxon>Clostridiaceae</taxon>
        <taxon>Clostridium</taxon>
    </lineage>
</organism>
<keyword evidence="3" id="KW-0133">Cell shape</keyword>
<dbReference type="AlphaFoldDB" id="A0A1V4ICD1"/>
<dbReference type="PANTHER" id="PTHR30474">
    <property type="entry name" value="CELL CYCLE PROTEIN"/>
    <property type="match status" value="1"/>
</dbReference>
<dbReference type="EMBL" id="MZGV01000076">
    <property type="protein sequence ID" value="OPJ57668.1"/>
    <property type="molecule type" value="Genomic_DNA"/>
</dbReference>
<feature type="transmembrane region" description="Helical" evidence="6">
    <location>
        <begin position="369"/>
        <end position="390"/>
    </location>
</feature>
<dbReference type="InterPro" id="IPR001182">
    <property type="entry name" value="FtsW/RodA"/>
</dbReference>
<comment type="subcellular location">
    <subcellularLocation>
        <location evidence="1">Membrane</location>
        <topology evidence="1">Multi-pass membrane protein</topology>
    </subcellularLocation>
</comment>
<feature type="transmembrane region" description="Helical" evidence="6">
    <location>
        <begin position="207"/>
        <end position="223"/>
    </location>
</feature>
<feature type="transmembrane region" description="Helical" evidence="6">
    <location>
        <begin position="79"/>
        <end position="100"/>
    </location>
</feature>
<feature type="transmembrane region" description="Helical" evidence="6">
    <location>
        <begin position="331"/>
        <end position="357"/>
    </location>
</feature>
<comment type="caution">
    <text evidence="7">The sequence shown here is derived from an EMBL/GenBank/DDBJ whole genome shotgun (WGS) entry which is preliminary data.</text>
</comment>
<reference evidence="7 8" key="1">
    <citation type="submission" date="2017-03" db="EMBL/GenBank/DDBJ databases">
        <title>Genome sequence of Clostridium oryzae DSM 28571.</title>
        <authorList>
            <person name="Poehlein A."/>
            <person name="Daniel R."/>
        </authorList>
    </citation>
    <scope>NUCLEOTIDE SEQUENCE [LARGE SCALE GENOMIC DNA]</scope>
    <source>
        <strain evidence="7 8">DSM 28571</strain>
    </source>
</reference>
<sequence>MVNSKVEEYLQEICSFVKFKKAHKEIRAEILNHIEEKTEDLISKGFIEEEASKKALIEMGQAEVIGKQLNESHKAAPEWSILIITVVFSLLGVLIAYFMLKNGTAFYPSAFKKSSLFSALGYIIIFTLYFFDYKKLEKHSGKLFIAATLLLLLQLLLAHTVSGRKNSIELGISSFLGVLTFDATELSLFLYVISLSKLIRRLDLKNVKGYLYLTIMLLLPITLYVKLNLPMPALTYFIVFIVLMFKSKVNLAYTFSTLGVCIAGVFFLLFSRHYLLERLLNFINSRNVPDKSNYISIQINKLLYSTGLLGHGFSLSKQALPSAESEFVLPYIIYTLGWLAGISLIVLVFVFLMRMFITANSVKDTYGRLIIQGFMCIFAIEFIWNILMVFGLLPITGMVLPFISYGGSRLIVQMAAIGLILSIYKCKSISYVCN</sequence>
<name>A0A1V4ICD1_9CLOT</name>
<dbReference type="GO" id="GO:0008360">
    <property type="term" value="P:regulation of cell shape"/>
    <property type="evidence" value="ECO:0007669"/>
    <property type="project" value="UniProtKB-KW"/>
</dbReference>
<dbReference type="GO" id="GO:0015648">
    <property type="term" value="F:lipid-linked peptidoglycan transporter activity"/>
    <property type="evidence" value="ECO:0007669"/>
    <property type="project" value="TreeGrafter"/>
</dbReference>
<dbReference type="NCBIfam" id="NF038403">
    <property type="entry name" value="perm_prefix_1"/>
    <property type="match status" value="1"/>
</dbReference>
<dbReference type="PANTHER" id="PTHR30474:SF1">
    <property type="entry name" value="PEPTIDOGLYCAN GLYCOSYLTRANSFERASE MRDB"/>
    <property type="match status" value="1"/>
</dbReference>
<evidence type="ECO:0000313" key="7">
    <source>
        <dbReference type="EMBL" id="OPJ57668.1"/>
    </source>
</evidence>
<dbReference type="Proteomes" id="UP000190080">
    <property type="component" value="Unassembled WGS sequence"/>
</dbReference>
<feature type="transmembrane region" description="Helical" evidence="6">
    <location>
        <begin position="174"/>
        <end position="195"/>
    </location>
</feature>
<keyword evidence="2 6" id="KW-0812">Transmembrane</keyword>
<dbReference type="STRING" id="1450648.CLORY_39870"/>
<keyword evidence="8" id="KW-1185">Reference proteome</keyword>
<evidence type="ECO:0000256" key="3">
    <source>
        <dbReference type="ARBA" id="ARBA00022960"/>
    </source>
</evidence>
<evidence type="ECO:0000256" key="2">
    <source>
        <dbReference type="ARBA" id="ARBA00022692"/>
    </source>
</evidence>
<evidence type="ECO:0000256" key="4">
    <source>
        <dbReference type="ARBA" id="ARBA00022989"/>
    </source>
</evidence>
<gene>
    <name evidence="7" type="primary">ftsW_3</name>
    <name evidence="7" type="ORF">CLORY_39870</name>
</gene>
<keyword evidence="4 6" id="KW-1133">Transmembrane helix</keyword>
<dbReference type="InterPro" id="IPR047928">
    <property type="entry name" value="Perm_prefix_1"/>
</dbReference>